<reference evidence="2 3" key="1">
    <citation type="submission" date="2017-03" db="EMBL/GenBank/DDBJ databases">
        <title>Genome sequence of Methanobrevibacter thaueri.</title>
        <authorList>
            <person name="Poehlein A."/>
            <person name="Seedorf H."/>
            <person name="Daniel R."/>
        </authorList>
    </citation>
    <scope>NUCLEOTIDE SEQUENCE [LARGE SCALE GENOMIC DNA]</scope>
    <source>
        <strain evidence="2 3">DSM 11995</strain>
    </source>
</reference>
<dbReference type="Gene3D" id="2.40.50.90">
    <property type="match status" value="1"/>
</dbReference>
<dbReference type="AlphaFoldDB" id="A0A315XQD6"/>
<dbReference type="Proteomes" id="UP000251717">
    <property type="component" value="Unassembled WGS sequence"/>
</dbReference>
<dbReference type="EC" id="3.1.31.1" evidence="2"/>
<dbReference type="EMBL" id="MZGS01000014">
    <property type="protein sequence ID" value="PWB88108.1"/>
    <property type="molecule type" value="Genomic_DNA"/>
</dbReference>
<protein>
    <submittedName>
        <fullName evidence="2">Thermonuclease</fullName>
        <ecNumber evidence="2">3.1.31.1</ecNumber>
    </submittedName>
</protein>
<keyword evidence="2" id="KW-0378">Hydrolase</keyword>
<dbReference type="SUPFAM" id="SSF50199">
    <property type="entry name" value="Staphylococcal nuclease"/>
    <property type="match status" value="1"/>
</dbReference>
<dbReference type="Pfam" id="PF00565">
    <property type="entry name" value="SNase"/>
    <property type="match status" value="1"/>
</dbReference>
<evidence type="ECO:0000259" key="1">
    <source>
        <dbReference type="Pfam" id="PF00565"/>
    </source>
</evidence>
<organism evidence="2 3">
    <name type="scientific">Methanobrevibacter thaueri</name>
    <dbReference type="NCBI Taxonomy" id="190975"/>
    <lineage>
        <taxon>Archaea</taxon>
        <taxon>Methanobacteriati</taxon>
        <taxon>Methanobacteriota</taxon>
        <taxon>Methanomada group</taxon>
        <taxon>Methanobacteria</taxon>
        <taxon>Methanobacteriales</taxon>
        <taxon>Methanobacteriaceae</taxon>
        <taxon>Methanobrevibacter</taxon>
    </lineage>
</organism>
<dbReference type="InterPro" id="IPR035437">
    <property type="entry name" value="SNase_OB-fold_sf"/>
</dbReference>
<keyword evidence="3" id="KW-1185">Reference proteome</keyword>
<dbReference type="GO" id="GO:1990599">
    <property type="term" value="F:3' overhang single-stranded DNA endodeoxyribonuclease activity"/>
    <property type="evidence" value="ECO:0007669"/>
    <property type="project" value="UniProtKB-EC"/>
</dbReference>
<evidence type="ECO:0000313" key="3">
    <source>
        <dbReference type="Proteomes" id="UP000251717"/>
    </source>
</evidence>
<sequence>MNKKTISIILLAIFLITIVFTVANTFLSENNTSQNQTGTLTIENRTVSYEKSGKCVEVIDGNTIQVYGVGKVQLTQVGSPTAEATQFVKDNCLGKTVYLDIDDKKPQDDYGRTLAIAYTEDCDINGELLDNGLAKMSYFEPSEFKKGEV</sequence>
<name>A0A315XQD6_9EURY</name>
<evidence type="ECO:0000313" key="2">
    <source>
        <dbReference type="EMBL" id="PWB88108.1"/>
    </source>
</evidence>
<dbReference type="InterPro" id="IPR016071">
    <property type="entry name" value="Staphylococal_nuclease_OB-fold"/>
</dbReference>
<feature type="domain" description="TNase-like" evidence="1">
    <location>
        <begin position="82"/>
        <end position="145"/>
    </location>
</feature>
<proteinExistence type="predicted"/>
<comment type="caution">
    <text evidence="2">The sequence shown here is derived from an EMBL/GenBank/DDBJ whole genome shotgun (WGS) entry which is preliminary data.</text>
</comment>
<dbReference type="RefSeq" id="WP_116591240.1">
    <property type="nucleotide sequence ID" value="NZ_MZGS01000014.1"/>
</dbReference>
<dbReference type="OrthoDB" id="3327at2157"/>
<gene>
    <name evidence="2" type="primary">nucH</name>
    <name evidence="2" type="ORF">MBBTH_02520</name>
</gene>
<accession>A0A315XQD6</accession>